<dbReference type="CDD" id="cd18762">
    <property type="entry name" value="PIN_MtVapC3-like"/>
    <property type="match status" value="1"/>
</dbReference>
<dbReference type="InterPro" id="IPR051749">
    <property type="entry name" value="PINc/VapC_TA_RNase"/>
</dbReference>
<dbReference type="Pfam" id="PF01850">
    <property type="entry name" value="PIN"/>
    <property type="match status" value="1"/>
</dbReference>
<evidence type="ECO:0000256" key="2">
    <source>
        <dbReference type="ARBA" id="ARBA00022722"/>
    </source>
</evidence>
<dbReference type="GO" id="GO:0016787">
    <property type="term" value="F:hydrolase activity"/>
    <property type="evidence" value="ECO:0007669"/>
    <property type="project" value="UniProtKB-KW"/>
</dbReference>
<keyword evidence="5" id="KW-0460">Magnesium</keyword>
<comment type="caution">
    <text evidence="7">The sequence shown here is derived from an EMBL/GenBank/DDBJ whole genome shotgun (WGS) entry which is preliminary data.</text>
</comment>
<proteinExistence type="predicted"/>
<gene>
    <name evidence="7" type="ORF">B4O97_13880</name>
</gene>
<name>A0A1Y1RVU4_9SPIO</name>
<keyword evidence="1" id="KW-1277">Toxin-antitoxin system</keyword>
<sequence length="136" mass="15749">MILVDTSVLIGYLKGSRGKTYDLLDEIIDREIPFGINYYIYQELLQGAKDETEYSRLQEYLGSLPFYHLKDGKLSFEKAARMYFICRRRGITVRSSIELLIAETAIENDLYLHHNDTDYIDIAGIFTELKLYSGTS</sequence>
<keyword evidence="2" id="KW-0540">Nuclease</keyword>
<evidence type="ECO:0000256" key="1">
    <source>
        <dbReference type="ARBA" id="ARBA00022649"/>
    </source>
</evidence>
<dbReference type="PANTHER" id="PTHR42740">
    <property type="entry name" value="RIBONUCLEASE VAPC3"/>
    <property type="match status" value="1"/>
</dbReference>
<dbReference type="InterPro" id="IPR002716">
    <property type="entry name" value="PIN_dom"/>
</dbReference>
<evidence type="ECO:0000259" key="6">
    <source>
        <dbReference type="Pfam" id="PF01850"/>
    </source>
</evidence>
<dbReference type="SUPFAM" id="SSF88723">
    <property type="entry name" value="PIN domain-like"/>
    <property type="match status" value="1"/>
</dbReference>
<dbReference type="PANTHER" id="PTHR42740:SF1">
    <property type="entry name" value="RIBONUCLEASE VAPC3"/>
    <property type="match status" value="1"/>
</dbReference>
<keyword evidence="4" id="KW-0378">Hydrolase</keyword>
<dbReference type="GO" id="GO:0046872">
    <property type="term" value="F:metal ion binding"/>
    <property type="evidence" value="ECO:0007669"/>
    <property type="project" value="UniProtKB-KW"/>
</dbReference>
<reference evidence="7 8" key="1">
    <citation type="submission" date="2017-03" db="EMBL/GenBank/DDBJ databases">
        <title>Draft Genome sequence of Marispirochaeta sp. strain JC444.</title>
        <authorList>
            <person name="Shivani Y."/>
            <person name="Subhash Y."/>
            <person name="Sasikala C."/>
            <person name="Ramana C."/>
        </authorList>
    </citation>
    <scope>NUCLEOTIDE SEQUENCE [LARGE SCALE GENOMIC DNA]</scope>
    <source>
        <strain evidence="7 8">JC444</strain>
    </source>
</reference>
<evidence type="ECO:0000313" key="8">
    <source>
        <dbReference type="Proteomes" id="UP000192343"/>
    </source>
</evidence>
<keyword evidence="8" id="KW-1185">Reference proteome</keyword>
<dbReference type="EMBL" id="MWQY01000015">
    <property type="protein sequence ID" value="ORC34164.1"/>
    <property type="molecule type" value="Genomic_DNA"/>
</dbReference>
<keyword evidence="3" id="KW-0479">Metal-binding</keyword>
<feature type="domain" description="PIN" evidence="6">
    <location>
        <begin position="2"/>
        <end position="123"/>
    </location>
</feature>
<dbReference type="AlphaFoldDB" id="A0A1Y1RVU4"/>
<accession>A0A1Y1RVU4</accession>
<protein>
    <submittedName>
        <fullName evidence="7">VapC toxin family PIN domain ribonuclease</fullName>
    </submittedName>
</protein>
<evidence type="ECO:0000256" key="3">
    <source>
        <dbReference type="ARBA" id="ARBA00022723"/>
    </source>
</evidence>
<dbReference type="STRING" id="1963862.B4O97_13880"/>
<dbReference type="OrthoDB" id="9811788at2"/>
<dbReference type="Proteomes" id="UP000192343">
    <property type="component" value="Unassembled WGS sequence"/>
</dbReference>
<dbReference type="RefSeq" id="WP_083051696.1">
    <property type="nucleotide sequence ID" value="NZ_MWQY01000015.1"/>
</dbReference>
<evidence type="ECO:0000313" key="7">
    <source>
        <dbReference type="EMBL" id="ORC34164.1"/>
    </source>
</evidence>
<evidence type="ECO:0000256" key="5">
    <source>
        <dbReference type="ARBA" id="ARBA00022842"/>
    </source>
</evidence>
<dbReference type="Gene3D" id="3.40.50.1010">
    <property type="entry name" value="5'-nuclease"/>
    <property type="match status" value="1"/>
</dbReference>
<organism evidence="7 8">
    <name type="scientific">Marispirochaeta aestuarii</name>
    <dbReference type="NCBI Taxonomy" id="1963862"/>
    <lineage>
        <taxon>Bacteria</taxon>
        <taxon>Pseudomonadati</taxon>
        <taxon>Spirochaetota</taxon>
        <taxon>Spirochaetia</taxon>
        <taxon>Spirochaetales</taxon>
        <taxon>Spirochaetaceae</taxon>
        <taxon>Marispirochaeta</taxon>
    </lineage>
</organism>
<dbReference type="GO" id="GO:0004540">
    <property type="term" value="F:RNA nuclease activity"/>
    <property type="evidence" value="ECO:0007669"/>
    <property type="project" value="TreeGrafter"/>
</dbReference>
<dbReference type="InterPro" id="IPR029060">
    <property type="entry name" value="PIN-like_dom_sf"/>
</dbReference>
<evidence type="ECO:0000256" key="4">
    <source>
        <dbReference type="ARBA" id="ARBA00022801"/>
    </source>
</evidence>